<dbReference type="Proteomes" id="UP001642501">
    <property type="component" value="Unassembled WGS sequence"/>
</dbReference>
<keyword evidence="3" id="KW-1185">Reference proteome</keyword>
<evidence type="ECO:0000313" key="3">
    <source>
        <dbReference type="Proteomes" id="UP001642501"/>
    </source>
</evidence>
<dbReference type="EMBL" id="CAWUOM010000043">
    <property type="protein sequence ID" value="CAK7268216.1"/>
    <property type="molecule type" value="Genomic_DNA"/>
</dbReference>
<reference evidence="2 3" key="1">
    <citation type="submission" date="2024-01" db="EMBL/GenBank/DDBJ databases">
        <authorList>
            <person name="Allen C."/>
            <person name="Tagirdzhanova G."/>
        </authorList>
    </citation>
    <scope>NUCLEOTIDE SEQUENCE [LARGE SCALE GENOMIC DNA]</scope>
    <source>
        <strain evidence="2 3">CBS 573.63</strain>
    </source>
</reference>
<feature type="region of interest" description="Disordered" evidence="1">
    <location>
        <begin position="633"/>
        <end position="669"/>
    </location>
</feature>
<evidence type="ECO:0000313" key="2">
    <source>
        <dbReference type="EMBL" id="CAK7268216.1"/>
    </source>
</evidence>
<sequence>MAFLQPTRPTLPRPLREQSEERDDLQISAGLPATLEESQTWVLFSPAADTATTYSALDSLPEISHHTTGRSRLSSLAPSNYASSFALSALRRPSLSGLSHIPSAAESDDGQPDVDEDVELDSLDSHLPDFRPIQNQTQAYQIHPYTPVTATTSVNLPAHDGLGSFWAGNTVGMSPAVQEHLYSFEQFNPRRVTKRRRESLDLAQLRVADEFTEAAERTRRIEAWRLEHSRVLLEEIQKETRRRRDSELSARQSRPGAIHATAAPEMIAADYTTRFDTSSDWHEQEEECHAAKIRKATYEDREGGAEPDEGFWSRITRRFMLEVMGIDDRILSVLFGENLVDEEENAVAGLSSKPRVPISLFNAAAAGINADTELAHTDERSWQLRMLERIARELGIFVHSHINAHPGAFSTFTRVQNMPLPYAGLPVIPESTTPIDHNTSLVSEHAADSLQSRERVTDGVSLTDTTVSLPCFKPTIRDAPPMANSGQATEPLTAAGPNKSTAPCTAARPAFSGATSTVPTFTQEEWEQDLDIKLVFRYLRSRLFSDYGSASSHANRHHMHHHAHQVNSNSKTLINTANLPDAAAKVARVRQHHPLVGRGSSAARQPVGERRPILVLRNMNLPGVAPPLSPMLGLRHGHGTATSCASHSTRRSARRSSISSRHSSRHYWDIGGSAGTGSMIASAGPMGSWGDA</sequence>
<gene>
    <name evidence="2" type="ORF">SEPCBS57363_002982</name>
</gene>
<proteinExistence type="predicted"/>
<protein>
    <submittedName>
        <fullName evidence="2">Uncharacterized protein</fullName>
    </submittedName>
</protein>
<evidence type="ECO:0000256" key="1">
    <source>
        <dbReference type="SAM" id="MobiDB-lite"/>
    </source>
</evidence>
<feature type="region of interest" description="Disordered" evidence="1">
    <location>
        <begin position="242"/>
        <end position="263"/>
    </location>
</feature>
<feature type="compositionally biased region" description="Low complexity" evidence="1">
    <location>
        <begin position="1"/>
        <end position="10"/>
    </location>
</feature>
<organism evidence="2 3">
    <name type="scientific">Sporothrix epigloea</name>
    <dbReference type="NCBI Taxonomy" id="1892477"/>
    <lineage>
        <taxon>Eukaryota</taxon>
        <taxon>Fungi</taxon>
        <taxon>Dikarya</taxon>
        <taxon>Ascomycota</taxon>
        <taxon>Pezizomycotina</taxon>
        <taxon>Sordariomycetes</taxon>
        <taxon>Sordariomycetidae</taxon>
        <taxon>Ophiostomatales</taxon>
        <taxon>Ophiostomataceae</taxon>
        <taxon>Sporothrix</taxon>
    </lineage>
</organism>
<comment type="caution">
    <text evidence="2">The sequence shown here is derived from an EMBL/GenBank/DDBJ whole genome shotgun (WGS) entry which is preliminary data.</text>
</comment>
<feature type="region of interest" description="Disordered" evidence="1">
    <location>
        <begin position="1"/>
        <end position="24"/>
    </location>
</feature>
<name>A0ABP0DN54_9PEZI</name>
<accession>A0ABP0DN54</accession>
<feature type="region of interest" description="Disordered" evidence="1">
    <location>
        <begin position="476"/>
        <end position="516"/>
    </location>
</feature>